<dbReference type="InterPro" id="IPR022276">
    <property type="entry name" value="Conjug_transposon_TraK"/>
</dbReference>
<evidence type="ECO:0000313" key="2">
    <source>
        <dbReference type="EMBL" id="SIT31445.1"/>
    </source>
</evidence>
<accession>A0A173MAF3</accession>
<dbReference type="EMBL" id="FTOR01000010">
    <property type="protein sequence ID" value="SIT31445.1"/>
    <property type="molecule type" value="Genomic_DNA"/>
</dbReference>
<dbReference type="AlphaFoldDB" id="A0A173MAF3"/>
<sequence length="205" mass="23489">MFQQLRNIDSAFRHVKTFSIVLTVANVIISCYAIYKSHQTIARNKDKVYVIAGDKFLQAVSASRAENMPIEIKDHIKTFHNYFFSLEPDESVIKRNITKSLYLADAKAKNEYDNLNEKGYYTGIVSGNISQQVMEPDSIALVTIPPYRFRYYGKLKMIRATSIVTRSLVTEGTIRVTSPSDNNPHGFLIENWRIIDNTDISIQNR</sequence>
<keyword evidence="1" id="KW-0472">Membrane</keyword>
<protein>
    <submittedName>
        <fullName evidence="2">Bacteroides conjugative transposon TraK protein</fullName>
    </submittedName>
</protein>
<dbReference type="NCBIfam" id="TIGR03781">
    <property type="entry name" value="Bac_Flav_CT_K"/>
    <property type="match status" value="1"/>
</dbReference>
<dbReference type="RefSeq" id="WP_076381749.1">
    <property type="nucleotide sequence ID" value="NZ_AP017422.1"/>
</dbReference>
<keyword evidence="1" id="KW-1133">Transmembrane helix</keyword>
<gene>
    <name evidence="2" type="ORF">SAMN05421788_110173</name>
</gene>
<dbReference type="STRING" id="477680.SAMN05421788_110173"/>
<keyword evidence="3" id="KW-1185">Reference proteome</keyword>
<evidence type="ECO:0000256" key="1">
    <source>
        <dbReference type="SAM" id="Phobius"/>
    </source>
</evidence>
<feature type="transmembrane region" description="Helical" evidence="1">
    <location>
        <begin position="15"/>
        <end position="35"/>
    </location>
</feature>
<proteinExistence type="predicted"/>
<dbReference type="PROSITE" id="PS51257">
    <property type="entry name" value="PROKAR_LIPOPROTEIN"/>
    <property type="match status" value="1"/>
</dbReference>
<reference evidence="3" key="1">
    <citation type="submission" date="2017-01" db="EMBL/GenBank/DDBJ databases">
        <authorList>
            <person name="Varghese N."/>
            <person name="Submissions S."/>
        </authorList>
    </citation>
    <scope>NUCLEOTIDE SEQUENCE [LARGE SCALE GENOMIC DNA]</scope>
    <source>
        <strain evidence="3">DSM 21054</strain>
    </source>
</reference>
<evidence type="ECO:0000313" key="3">
    <source>
        <dbReference type="Proteomes" id="UP000186917"/>
    </source>
</evidence>
<keyword evidence="1" id="KW-0812">Transmembrane</keyword>
<name>A0A173MAF3_9BACT</name>
<dbReference type="OrthoDB" id="1039148at2"/>
<dbReference type="Proteomes" id="UP000186917">
    <property type="component" value="Unassembled WGS sequence"/>
</dbReference>
<dbReference type="KEGG" id="fln:FLA_0429"/>
<organism evidence="2 3">
    <name type="scientific">Filimonas lacunae</name>
    <dbReference type="NCBI Taxonomy" id="477680"/>
    <lineage>
        <taxon>Bacteria</taxon>
        <taxon>Pseudomonadati</taxon>
        <taxon>Bacteroidota</taxon>
        <taxon>Chitinophagia</taxon>
        <taxon>Chitinophagales</taxon>
        <taxon>Chitinophagaceae</taxon>
        <taxon>Filimonas</taxon>
    </lineage>
</organism>